<dbReference type="InterPro" id="IPR011006">
    <property type="entry name" value="CheY-like_superfamily"/>
</dbReference>
<dbReference type="PROSITE" id="PS50043">
    <property type="entry name" value="HTH_LUXR_2"/>
    <property type="match status" value="1"/>
</dbReference>
<dbReference type="Proteomes" id="UP000256621">
    <property type="component" value="Chromosome"/>
</dbReference>
<reference evidence="6 7" key="1">
    <citation type="submission" date="2017-02" db="EMBL/GenBank/DDBJ databases">
        <title>Prevalence of linear plasmids in Cutibacterium acnes isolates obtained from cancerous prostatic tissue.</title>
        <authorList>
            <person name="Davidsson S."/>
            <person name="Bruggemann H."/>
        </authorList>
    </citation>
    <scope>NUCLEOTIDE SEQUENCE [LARGE SCALE GENOMIC DNA]</scope>
    <source>
        <strain evidence="6 7">11-78</strain>
    </source>
</reference>
<dbReference type="PRINTS" id="PR00038">
    <property type="entry name" value="HTHLUXR"/>
</dbReference>
<dbReference type="PANTHER" id="PTHR43214:SF42">
    <property type="entry name" value="TRANSCRIPTIONAL REGULATORY PROTEIN DESR"/>
    <property type="match status" value="1"/>
</dbReference>
<accession>A0A2B7IZ07</accession>
<dbReference type="EMBL" id="CP031442">
    <property type="protein sequence ID" value="AXM06694.1"/>
    <property type="molecule type" value="Genomic_DNA"/>
</dbReference>
<feature type="modified residue" description="4-aspartylphosphate" evidence="2">
    <location>
        <position position="59"/>
    </location>
</feature>
<dbReference type="AlphaFoldDB" id="A0A2B7IZ07"/>
<dbReference type="GeneID" id="92856388"/>
<dbReference type="Pfam" id="PF00072">
    <property type="entry name" value="Response_reg"/>
    <property type="match status" value="1"/>
</dbReference>
<dbReference type="Pfam" id="PF00196">
    <property type="entry name" value="GerE"/>
    <property type="match status" value="1"/>
</dbReference>
<evidence type="ECO:0000313" key="6">
    <source>
        <dbReference type="EMBL" id="PGF34918.1"/>
    </source>
</evidence>
<dbReference type="Gene3D" id="3.40.50.2300">
    <property type="match status" value="1"/>
</dbReference>
<sequence length="206" mass="21822">MIDKTPIRLVLADDQTLVRGALAALLGMEDDLEIVGTCGRGDEVVGLVQDTYADVCLLDIEMPGLDGITVAAELRDQAPWCRILIVTTFGRPGYLRRAMDAGVAGFLVKDTPAEDLAQVVRKVHAGGRAIDPALAAESLIEGHNPLSGREREILRLAESGASISLIASELCLSVGTVRNHVSSAIGKTGAANRTEAAVTARRRGWL</sequence>
<reference evidence="5 8" key="2">
    <citation type="submission" date="2018-08" db="EMBL/GenBank/DDBJ databases">
        <title>Genome sequencing of Cutibacterium acnes KCOM 1315.</title>
        <authorList>
            <person name="Kook J.-K."/>
            <person name="Park S.-N."/>
            <person name="Lim Y.K."/>
        </authorList>
    </citation>
    <scope>NUCLEOTIDE SEQUENCE [LARGE SCALE GENOMIC DNA]</scope>
    <source>
        <strain evidence="5 8">KCOM 1315</strain>
    </source>
</reference>
<evidence type="ECO:0000256" key="2">
    <source>
        <dbReference type="PROSITE-ProRule" id="PRU00169"/>
    </source>
</evidence>
<feature type="domain" description="Response regulatory" evidence="4">
    <location>
        <begin position="8"/>
        <end position="124"/>
    </location>
</feature>
<dbReference type="EMBL" id="MVCE01000002">
    <property type="protein sequence ID" value="PGF34918.1"/>
    <property type="molecule type" value="Genomic_DNA"/>
</dbReference>
<dbReference type="InterPro" id="IPR039420">
    <property type="entry name" value="WalR-like"/>
</dbReference>
<dbReference type="SUPFAM" id="SSF46894">
    <property type="entry name" value="C-terminal effector domain of the bipartite response regulators"/>
    <property type="match status" value="1"/>
</dbReference>
<evidence type="ECO:0000259" key="4">
    <source>
        <dbReference type="PROSITE" id="PS50110"/>
    </source>
</evidence>
<dbReference type="OrthoDB" id="9808843at2"/>
<dbReference type="InterPro" id="IPR000792">
    <property type="entry name" value="Tscrpt_reg_LuxR_C"/>
</dbReference>
<dbReference type="InterPro" id="IPR016032">
    <property type="entry name" value="Sig_transdc_resp-reg_C-effctor"/>
</dbReference>
<dbReference type="Proteomes" id="UP000226191">
    <property type="component" value="Unassembled WGS sequence"/>
</dbReference>
<dbReference type="RefSeq" id="WP_002515079.1">
    <property type="nucleotide sequence ID" value="NZ_AP019664.1"/>
</dbReference>
<dbReference type="GO" id="GO:0003677">
    <property type="term" value="F:DNA binding"/>
    <property type="evidence" value="ECO:0007669"/>
    <property type="project" value="UniProtKB-KW"/>
</dbReference>
<evidence type="ECO:0000313" key="5">
    <source>
        <dbReference type="EMBL" id="AXM06694.1"/>
    </source>
</evidence>
<proteinExistence type="predicted"/>
<dbReference type="GO" id="GO:0000160">
    <property type="term" value="P:phosphorelay signal transduction system"/>
    <property type="evidence" value="ECO:0007669"/>
    <property type="project" value="InterPro"/>
</dbReference>
<gene>
    <name evidence="6" type="ORF">B1B09_04685</name>
    <name evidence="5" type="ORF">DXN06_05715</name>
</gene>
<evidence type="ECO:0000313" key="8">
    <source>
        <dbReference type="Proteomes" id="UP000256621"/>
    </source>
</evidence>
<dbReference type="PROSITE" id="PS50110">
    <property type="entry name" value="RESPONSE_REGULATORY"/>
    <property type="match status" value="1"/>
</dbReference>
<dbReference type="CDD" id="cd19930">
    <property type="entry name" value="REC_DesR-like"/>
    <property type="match status" value="1"/>
</dbReference>
<evidence type="ECO:0000313" key="7">
    <source>
        <dbReference type="Proteomes" id="UP000226191"/>
    </source>
</evidence>
<keyword evidence="1 6" id="KW-0238">DNA-binding</keyword>
<organism evidence="6 7">
    <name type="scientific">Cutibacterium acnes</name>
    <name type="common">Propionibacterium acnes</name>
    <dbReference type="NCBI Taxonomy" id="1747"/>
    <lineage>
        <taxon>Bacteria</taxon>
        <taxon>Bacillati</taxon>
        <taxon>Actinomycetota</taxon>
        <taxon>Actinomycetes</taxon>
        <taxon>Propionibacteriales</taxon>
        <taxon>Propionibacteriaceae</taxon>
        <taxon>Cutibacterium</taxon>
    </lineage>
</organism>
<dbReference type="InterPro" id="IPR001789">
    <property type="entry name" value="Sig_transdc_resp-reg_receiver"/>
</dbReference>
<dbReference type="SMART" id="SM00421">
    <property type="entry name" value="HTH_LUXR"/>
    <property type="match status" value="1"/>
</dbReference>
<feature type="domain" description="HTH luxR-type" evidence="3">
    <location>
        <begin position="139"/>
        <end position="204"/>
    </location>
</feature>
<evidence type="ECO:0000256" key="1">
    <source>
        <dbReference type="ARBA" id="ARBA00023125"/>
    </source>
</evidence>
<dbReference type="PANTHER" id="PTHR43214">
    <property type="entry name" value="TWO-COMPONENT RESPONSE REGULATOR"/>
    <property type="match status" value="1"/>
</dbReference>
<dbReference type="SMART" id="SM00448">
    <property type="entry name" value="REC"/>
    <property type="match status" value="1"/>
</dbReference>
<evidence type="ECO:0000259" key="3">
    <source>
        <dbReference type="PROSITE" id="PS50043"/>
    </source>
</evidence>
<keyword evidence="2" id="KW-0597">Phosphoprotein</keyword>
<protein>
    <submittedName>
        <fullName evidence="6">DNA-binding response regulator</fullName>
    </submittedName>
</protein>
<dbReference type="SUPFAM" id="SSF52172">
    <property type="entry name" value="CheY-like"/>
    <property type="match status" value="1"/>
</dbReference>
<dbReference type="GO" id="GO:0006355">
    <property type="term" value="P:regulation of DNA-templated transcription"/>
    <property type="evidence" value="ECO:0007669"/>
    <property type="project" value="InterPro"/>
</dbReference>
<name>A0A2B7IZ07_CUTAC</name>
<dbReference type="CDD" id="cd06170">
    <property type="entry name" value="LuxR_C_like"/>
    <property type="match status" value="1"/>
</dbReference>